<dbReference type="EC" id="6.3.2.30" evidence="4"/>
<comment type="caution">
    <text evidence="15">The sequence shown here is derived from an EMBL/GenBank/DDBJ whole genome shotgun (WGS) entry which is preliminary data.</text>
</comment>
<dbReference type="InterPro" id="IPR044019">
    <property type="entry name" value="Cyanophycin_syn_N"/>
</dbReference>
<dbReference type="Gene3D" id="3.40.1190.10">
    <property type="entry name" value="Mur-like, catalytic domain"/>
    <property type="match status" value="1"/>
</dbReference>
<keyword evidence="16" id="KW-1185">Reference proteome</keyword>
<dbReference type="GO" id="GO:0005524">
    <property type="term" value="F:ATP binding"/>
    <property type="evidence" value="ECO:0007669"/>
    <property type="project" value="UniProtKB-UniRule"/>
</dbReference>
<dbReference type="PROSITE" id="PS50975">
    <property type="entry name" value="ATP_GRASP"/>
    <property type="match status" value="1"/>
</dbReference>
<dbReference type="Pfam" id="PF08245">
    <property type="entry name" value="Mur_ligase_M"/>
    <property type="match status" value="1"/>
</dbReference>
<dbReference type="Gene3D" id="3.30.470.20">
    <property type="entry name" value="ATP-grasp fold, B domain"/>
    <property type="match status" value="2"/>
</dbReference>
<dbReference type="Pfam" id="PF18921">
    <property type="entry name" value="Cyanophycin_syn"/>
    <property type="match status" value="1"/>
</dbReference>
<evidence type="ECO:0000256" key="12">
    <source>
        <dbReference type="ARBA" id="ARBA00048425"/>
    </source>
</evidence>
<dbReference type="GO" id="GO:0046872">
    <property type="term" value="F:metal ion binding"/>
    <property type="evidence" value="ECO:0007669"/>
    <property type="project" value="InterPro"/>
</dbReference>
<evidence type="ECO:0000259" key="14">
    <source>
        <dbReference type="PROSITE" id="PS50975"/>
    </source>
</evidence>
<dbReference type="NCBIfam" id="TIGR02068">
    <property type="entry name" value="cya_phycin_syn"/>
    <property type="match status" value="1"/>
</dbReference>
<evidence type="ECO:0000256" key="8">
    <source>
        <dbReference type="ARBA" id="ARBA00022741"/>
    </source>
</evidence>
<dbReference type="EC" id="6.3.2.29" evidence="5"/>
<dbReference type="InterPro" id="IPR004101">
    <property type="entry name" value="Mur_ligase_C"/>
</dbReference>
<proteinExistence type="inferred from homology"/>
<dbReference type="GO" id="GO:0071160">
    <property type="term" value="F:cyanophycin synthetase activity (L-aspartate-adding)"/>
    <property type="evidence" value="ECO:0007669"/>
    <property type="project" value="UniProtKB-EC"/>
</dbReference>
<comment type="similarity">
    <text evidence="2">In the C-terminal section; belongs to the MurCDEF family.</text>
</comment>
<comment type="function">
    <text evidence="1">Catalyzes the ATP-dependent polymerization of arginine and aspartate to multi-L-arginyl-poly-L-aspartic acid (cyanophycin; a water-insoluble reserve polymer).</text>
</comment>
<dbReference type="SUPFAM" id="SSF53244">
    <property type="entry name" value="MurD-like peptide ligases, peptide-binding domain"/>
    <property type="match status" value="1"/>
</dbReference>
<feature type="domain" description="ATP-grasp" evidence="14">
    <location>
        <begin position="221"/>
        <end position="474"/>
    </location>
</feature>
<evidence type="ECO:0000256" key="5">
    <source>
        <dbReference type="ARBA" id="ARBA00013005"/>
    </source>
</evidence>
<evidence type="ECO:0000256" key="3">
    <source>
        <dbReference type="ARBA" id="ARBA00011738"/>
    </source>
</evidence>
<evidence type="ECO:0000256" key="1">
    <source>
        <dbReference type="ARBA" id="ARBA00003184"/>
    </source>
</evidence>
<dbReference type="InterPro" id="IPR011810">
    <property type="entry name" value="Cya_phycin_syn"/>
</dbReference>
<dbReference type="EMBL" id="VBSN01000031">
    <property type="protein sequence ID" value="KAA6439796.1"/>
    <property type="molecule type" value="Genomic_DNA"/>
</dbReference>
<evidence type="ECO:0000256" key="4">
    <source>
        <dbReference type="ARBA" id="ARBA00012968"/>
    </source>
</evidence>
<keyword evidence="9 13" id="KW-0067">ATP-binding</keyword>
<protein>
    <recommendedName>
        <fullName evidence="6">Cyanophycin synthetase</fullName>
        <ecNumber evidence="5">6.3.2.29</ecNumber>
        <ecNumber evidence="4">6.3.2.30</ecNumber>
    </recommendedName>
    <alternativeName>
        <fullName evidence="10">Cyanophycin synthase</fullName>
    </alternativeName>
</protein>
<dbReference type="InterPro" id="IPR036565">
    <property type="entry name" value="Mur-like_cat_sf"/>
</dbReference>
<dbReference type="InterPro" id="IPR036615">
    <property type="entry name" value="Mur_ligase_C_dom_sf"/>
</dbReference>
<evidence type="ECO:0000256" key="11">
    <source>
        <dbReference type="ARBA" id="ARBA00048094"/>
    </source>
</evidence>
<dbReference type="InterPro" id="IPR011761">
    <property type="entry name" value="ATP-grasp"/>
</dbReference>
<dbReference type="Gene3D" id="3.90.190.20">
    <property type="entry name" value="Mur ligase, C-terminal domain"/>
    <property type="match status" value="1"/>
</dbReference>
<dbReference type="SUPFAM" id="SSF53623">
    <property type="entry name" value="MurD-like peptide ligases, catalytic domain"/>
    <property type="match status" value="1"/>
</dbReference>
<dbReference type="Pfam" id="PF02875">
    <property type="entry name" value="Mur_ligase_C"/>
    <property type="match status" value="1"/>
</dbReference>
<evidence type="ECO:0000256" key="10">
    <source>
        <dbReference type="ARBA" id="ARBA00031353"/>
    </source>
</evidence>
<dbReference type="PANTHER" id="PTHR23135:SF18">
    <property type="entry name" value="CYANOPHYCIN SYNTHETASE"/>
    <property type="match status" value="1"/>
</dbReference>
<dbReference type="NCBIfam" id="NF010623">
    <property type="entry name" value="PRK14016.1"/>
    <property type="match status" value="1"/>
</dbReference>
<comment type="catalytic activity">
    <reaction evidence="12">
        <text>[L-4-(L-arginin-2-N-yl)aspartate](n) + L-aspartate + ATP = [L-4-(L-arginin-2-N-yl)aspartate](n)-L-aspartate + ADP + phosphate + H(+)</text>
        <dbReference type="Rhea" id="RHEA:13277"/>
        <dbReference type="Rhea" id="RHEA-COMP:13728"/>
        <dbReference type="Rhea" id="RHEA-COMP:13733"/>
        <dbReference type="ChEBI" id="CHEBI:15378"/>
        <dbReference type="ChEBI" id="CHEBI:29991"/>
        <dbReference type="ChEBI" id="CHEBI:30616"/>
        <dbReference type="ChEBI" id="CHEBI:43474"/>
        <dbReference type="ChEBI" id="CHEBI:137986"/>
        <dbReference type="ChEBI" id="CHEBI:137990"/>
        <dbReference type="ChEBI" id="CHEBI:456216"/>
        <dbReference type="EC" id="6.3.2.29"/>
    </reaction>
</comment>
<keyword evidence="7 15" id="KW-0436">Ligase</keyword>
<keyword evidence="8 13" id="KW-0547">Nucleotide-binding</keyword>
<dbReference type="PANTHER" id="PTHR23135">
    <property type="entry name" value="MUR LIGASE FAMILY MEMBER"/>
    <property type="match status" value="1"/>
</dbReference>
<evidence type="ECO:0000313" key="15">
    <source>
        <dbReference type="EMBL" id="KAA6439796.1"/>
    </source>
</evidence>
<dbReference type="OrthoDB" id="9803907at2"/>
<comment type="subunit">
    <text evidence="3">Homodimer.</text>
</comment>
<dbReference type="InterPro" id="IPR013221">
    <property type="entry name" value="Mur_ligase_cen"/>
</dbReference>
<accession>A0A5M8QYQ3</accession>
<evidence type="ECO:0000256" key="7">
    <source>
        <dbReference type="ARBA" id="ARBA00022598"/>
    </source>
</evidence>
<gene>
    <name evidence="15" type="primary">cphA</name>
    <name evidence="15" type="ORF">FEM33_10565</name>
</gene>
<evidence type="ECO:0000313" key="16">
    <source>
        <dbReference type="Proteomes" id="UP000323994"/>
    </source>
</evidence>
<comment type="catalytic activity">
    <reaction evidence="11">
        <text>[L-4-(L-arginin-2-N-yl)aspartate](n)-L-aspartate + L-arginine + ATP = [L-4-(L-arginin-2-N-yl)aspartate](n+1) + ADP + phosphate + H(+)</text>
        <dbReference type="Rhea" id="RHEA:23888"/>
        <dbReference type="Rhea" id="RHEA-COMP:13732"/>
        <dbReference type="Rhea" id="RHEA-COMP:13733"/>
        <dbReference type="ChEBI" id="CHEBI:15378"/>
        <dbReference type="ChEBI" id="CHEBI:30616"/>
        <dbReference type="ChEBI" id="CHEBI:32682"/>
        <dbReference type="ChEBI" id="CHEBI:43474"/>
        <dbReference type="ChEBI" id="CHEBI:137986"/>
        <dbReference type="ChEBI" id="CHEBI:137990"/>
        <dbReference type="ChEBI" id="CHEBI:456216"/>
        <dbReference type="EC" id="6.3.2.30"/>
    </reaction>
</comment>
<dbReference type="Proteomes" id="UP000323994">
    <property type="component" value="Unassembled WGS sequence"/>
</dbReference>
<dbReference type="RefSeq" id="WP_139012032.1">
    <property type="nucleotide sequence ID" value="NZ_VBSN01000031.1"/>
</dbReference>
<sequence>MRVIEIRCLRGPNVWSVRRTKLVVMKLDLEEFEELPTNKIDGFYDRLKSALPGLYDHFCSEGHAGGFFERVKDGTWMGHVIEHIALELQTLAGMDCGYGRTRGTGTYGVYHVVIEYREERAGVYAAESAVALALALAFRQPFNIENTVEKLKSIYEEDRLGPSTQSIVSACEEKGIPYLRLNDDSYVQLGYGSLQKRIEATTTSLTSNIAVEIAGDKNRTKQVLSLAGIRVPAGEVIAAEHELMAALSELKFPLVIKPLDGNQGKGVTTNITSTEAAVNAFARAKAYSDDVIVEEYIEGMDYRLLVVDGKLVAAARRTPACVTGDGESTIRELINIVNSDPRRGDGHQNILTRIVVDNAVRSHLNSQGLSLDSVPLPGKQVMISTAANLSKGGTSEDVTDELHPDLARMAERIAKIVGLDICGIDLIAKDINQPVAASGAAVVEVNASPGFRMHLFPSSGKARNVGQHVADMLFPEPASARIPIIAVTGTNGKTTTSRIVAHLFRQTGACVGYTTTDGIYVDGQLIETGDCTGPESAKMILRDPTVDVAVLETARGGLLRSGLAFDKCNVGIVTNVAADHLGLNDIHTLEQMTNVKAVIAEAVKKDGYAILNADNDPSYGIRERLKCKTALFSMDPDNERIFEHTRNGGLACVYDNEKIKIIDGNEIIDVESVERVPATFGGKCHFMIENILGAVLAAYVEHVDVNSIAEGLRTFRISDDSTPGRLNHFHFRDFDFMIDYAHNPHGMSALGQYIETLPATSKLGIITGVGDRRDEDIEEMGKVAAGIFDEIIIRLDEDLRGRRHQDMINLIKKGIKRVNPICKIKIIKDELQAINFAIRHFKPGQLIVLMTDKVRNSISLVRGFKELEDQTVNYEQLATDFI</sequence>
<name>A0A5M8QYQ3_9BACT</name>
<organism evidence="15 16">
    <name type="scientific">Dyadobacter flavalbus</name>
    <dbReference type="NCBI Taxonomy" id="2579942"/>
    <lineage>
        <taxon>Bacteria</taxon>
        <taxon>Pseudomonadati</taxon>
        <taxon>Bacteroidota</taxon>
        <taxon>Cytophagia</taxon>
        <taxon>Cytophagales</taxon>
        <taxon>Spirosomataceae</taxon>
        <taxon>Dyadobacter</taxon>
    </lineage>
</organism>
<evidence type="ECO:0000256" key="13">
    <source>
        <dbReference type="PROSITE-ProRule" id="PRU00409"/>
    </source>
</evidence>
<evidence type="ECO:0000256" key="2">
    <source>
        <dbReference type="ARBA" id="ARBA00009060"/>
    </source>
</evidence>
<dbReference type="SUPFAM" id="SSF56059">
    <property type="entry name" value="Glutathione synthetase ATP-binding domain-like"/>
    <property type="match status" value="1"/>
</dbReference>
<evidence type="ECO:0000256" key="6">
    <source>
        <dbReference type="ARBA" id="ARBA00022036"/>
    </source>
</evidence>
<dbReference type="InterPro" id="IPR013651">
    <property type="entry name" value="ATP-grasp_RimK-type"/>
</dbReference>
<dbReference type="Pfam" id="PF08443">
    <property type="entry name" value="RimK"/>
    <property type="match status" value="2"/>
</dbReference>
<evidence type="ECO:0000256" key="9">
    <source>
        <dbReference type="ARBA" id="ARBA00022840"/>
    </source>
</evidence>
<dbReference type="GO" id="GO:0071161">
    <property type="term" value="F:cyanophycin synthetase activity (L-arginine-adding)"/>
    <property type="evidence" value="ECO:0007669"/>
    <property type="project" value="UniProtKB-EC"/>
</dbReference>
<reference evidence="15 16" key="1">
    <citation type="submission" date="2019-05" db="EMBL/GenBank/DDBJ databases">
        <authorList>
            <person name="Qu J.-H."/>
        </authorList>
    </citation>
    <scope>NUCLEOTIDE SEQUENCE [LARGE SCALE GENOMIC DNA]</scope>
    <source>
        <strain evidence="15 16">NS28</strain>
    </source>
</reference>
<dbReference type="AlphaFoldDB" id="A0A5M8QYQ3"/>